<evidence type="ECO:0000256" key="2">
    <source>
        <dbReference type="ARBA" id="ARBA00005968"/>
    </source>
</evidence>
<comment type="similarity">
    <text evidence="2">Belongs to the transglutaminase superfamily. Transglutaminase family.</text>
</comment>
<protein>
    <recommendedName>
        <fullName evidence="14">Protein-glutamine gamma-glutamyltransferase K</fullName>
        <ecNumber evidence="12">2.3.2.13</ecNumber>
    </recommendedName>
    <alternativeName>
        <fullName evidence="17">Epidermal TGase</fullName>
    </alternativeName>
    <alternativeName>
        <fullName evidence="16">Transglutaminase K</fullName>
    </alternativeName>
    <alternativeName>
        <fullName evidence="15">Transglutaminase-1</fullName>
    </alternativeName>
</protein>
<dbReference type="GO" id="GO:0003810">
    <property type="term" value="F:protein-glutamine gamma-glutamyltransferase activity"/>
    <property type="evidence" value="ECO:0007669"/>
    <property type="project" value="UniProtKB-EC"/>
</dbReference>
<dbReference type="AlphaFoldDB" id="A0AAJ7X059"/>
<feature type="region of interest" description="Disordered" evidence="22">
    <location>
        <begin position="180"/>
        <end position="208"/>
    </location>
</feature>
<feature type="compositionally biased region" description="Basic and acidic residues" evidence="22">
    <location>
        <begin position="1"/>
        <end position="14"/>
    </location>
</feature>
<dbReference type="InterPro" id="IPR036238">
    <property type="entry name" value="Transglutaminase_C_sf"/>
</dbReference>
<dbReference type="PANTHER" id="PTHR11590:SF49">
    <property type="entry name" value="PROTEIN-GLUTAMINE GAMMA-GLUTAMYLTRANSFERASE K"/>
    <property type="match status" value="1"/>
</dbReference>
<comment type="subcellular location">
    <subcellularLocation>
        <location evidence="1">Membrane</location>
        <topology evidence="1">Lipid-anchor</topology>
    </subcellularLocation>
</comment>
<dbReference type="InterPro" id="IPR036985">
    <property type="entry name" value="Transglutaminase-like_sf"/>
</dbReference>
<comment type="catalytic activity">
    <reaction evidence="19">
        <text>L-glutaminyl-[protein] + L-lysyl-[protein] = [protein]-L-lysyl-N(6)-5-L-glutamyl-[protein] + NH4(+)</text>
        <dbReference type="Rhea" id="RHEA:54816"/>
        <dbReference type="Rhea" id="RHEA-COMP:9752"/>
        <dbReference type="Rhea" id="RHEA-COMP:10207"/>
        <dbReference type="Rhea" id="RHEA-COMP:14005"/>
        <dbReference type="ChEBI" id="CHEBI:28938"/>
        <dbReference type="ChEBI" id="CHEBI:29969"/>
        <dbReference type="ChEBI" id="CHEBI:30011"/>
        <dbReference type="ChEBI" id="CHEBI:138370"/>
        <dbReference type="EC" id="2.3.2.13"/>
    </reaction>
</comment>
<feature type="active site" evidence="20">
    <location>
        <position position="395"/>
    </location>
</feature>
<dbReference type="Gene3D" id="2.60.40.10">
    <property type="entry name" value="Immunoglobulins"/>
    <property type="match status" value="3"/>
</dbReference>
<gene>
    <name evidence="25" type="primary">LOC116945792</name>
</gene>
<feature type="binding site" evidence="21">
    <location>
        <position position="571"/>
    </location>
    <ligand>
        <name>Ca(2+)</name>
        <dbReference type="ChEBI" id="CHEBI:29108"/>
    </ligand>
</feature>
<evidence type="ECO:0000313" key="24">
    <source>
        <dbReference type="Proteomes" id="UP001318040"/>
    </source>
</evidence>
<evidence type="ECO:0000256" key="15">
    <source>
        <dbReference type="ARBA" id="ARBA00041651"/>
    </source>
</evidence>
<evidence type="ECO:0000313" key="25">
    <source>
        <dbReference type="RefSeq" id="XP_032816217.1"/>
    </source>
</evidence>
<evidence type="ECO:0000256" key="22">
    <source>
        <dbReference type="SAM" id="MobiDB-lite"/>
    </source>
</evidence>
<evidence type="ECO:0000256" key="5">
    <source>
        <dbReference type="ARBA" id="ARBA00022723"/>
    </source>
</evidence>
<dbReference type="Pfam" id="PF00927">
    <property type="entry name" value="Transglut_C"/>
    <property type="match status" value="2"/>
</dbReference>
<evidence type="ECO:0000256" key="4">
    <source>
        <dbReference type="ARBA" id="ARBA00022679"/>
    </source>
</evidence>
<evidence type="ECO:0000256" key="18">
    <source>
        <dbReference type="ARBA" id="ARBA00045815"/>
    </source>
</evidence>
<keyword evidence="7" id="KW-0472">Membrane</keyword>
<evidence type="ECO:0000256" key="12">
    <source>
        <dbReference type="ARBA" id="ARBA00024222"/>
    </source>
</evidence>
<evidence type="ECO:0000256" key="13">
    <source>
        <dbReference type="ARBA" id="ARBA00038573"/>
    </source>
</evidence>
<dbReference type="KEGG" id="pmrn:116945792"/>
<comment type="cofactor">
    <cofactor evidence="21">
        <name>Ca(2+)</name>
        <dbReference type="ChEBI" id="CHEBI:29108"/>
    </cofactor>
    <text evidence="21">Binds 1 Ca(2+) ion per subunit.</text>
</comment>
<dbReference type="InterPro" id="IPR013808">
    <property type="entry name" value="Transglutaminase_AS"/>
</dbReference>
<dbReference type="InterPro" id="IPR001102">
    <property type="entry name" value="Transglutaminase_N"/>
</dbReference>
<proteinExistence type="inferred from homology"/>
<dbReference type="FunFam" id="3.90.260.10:FF:000001">
    <property type="entry name" value="Protein-glutamine gamma-glutamyltransferase 2"/>
    <property type="match status" value="1"/>
</dbReference>
<evidence type="ECO:0000256" key="14">
    <source>
        <dbReference type="ARBA" id="ARBA00040559"/>
    </source>
</evidence>
<evidence type="ECO:0000256" key="16">
    <source>
        <dbReference type="ARBA" id="ARBA00041726"/>
    </source>
</evidence>
<keyword evidence="3" id="KW-0597">Phosphoprotein</keyword>
<dbReference type="PANTHER" id="PTHR11590">
    <property type="entry name" value="PROTEIN-GLUTAMINE GAMMA-GLUTAMYLTRANSFERASE"/>
    <property type="match status" value="1"/>
</dbReference>
<dbReference type="GO" id="GO:0031424">
    <property type="term" value="P:keratinization"/>
    <property type="evidence" value="ECO:0007669"/>
    <property type="project" value="UniProtKB-KW"/>
</dbReference>
<dbReference type="Proteomes" id="UP001318040">
    <property type="component" value="Chromosome 25"/>
</dbReference>
<evidence type="ECO:0000256" key="11">
    <source>
        <dbReference type="ARBA" id="ARBA00023315"/>
    </source>
</evidence>
<feature type="binding site" evidence="21">
    <location>
        <position position="566"/>
    </location>
    <ligand>
        <name>Ca(2+)</name>
        <dbReference type="ChEBI" id="CHEBI:29108"/>
    </ligand>
</feature>
<feature type="domain" description="Transglutaminase-like" evidence="23">
    <location>
        <begin position="387"/>
        <end position="480"/>
    </location>
</feature>
<feature type="region of interest" description="Disordered" evidence="22">
    <location>
        <begin position="1"/>
        <end position="25"/>
    </location>
</feature>
<dbReference type="GO" id="GO:0046872">
    <property type="term" value="F:metal ion binding"/>
    <property type="evidence" value="ECO:0007669"/>
    <property type="project" value="UniProtKB-KW"/>
</dbReference>
<dbReference type="PROSITE" id="PS00547">
    <property type="entry name" value="TRANSGLUTAMINASES"/>
    <property type="match status" value="1"/>
</dbReference>
<keyword evidence="10" id="KW-0449">Lipoprotein</keyword>
<accession>A0AAJ7X059</accession>
<dbReference type="Pfam" id="PF00868">
    <property type="entry name" value="Transglut_N"/>
    <property type="match status" value="1"/>
</dbReference>
<dbReference type="Gene3D" id="3.90.260.10">
    <property type="entry name" value="Transglutaminase-like"/>
    <property type="match status" value="1"/>
</dbReference>
<evidence type="ECO:0000256" key="1">
    <source>
        <dbReference type="ARBA" id="ARBA00004635"/>
    </source>
</evidence>
<keyword evidence="8" id="KW-0564">Palmitate</keyword>
<evidence type="ECO:0000256" key="19">
    <source>
        <dbReference type="ARBA" id="ARBA00051843"/>
    </source>
</evidence>
<evidence type="ECO:0000256" key="7">
    <source>
        <dbReference type="ARBA" id="ARBA00023136"/>
    </source>
</evidence>
<dbReference type="FunFam" id="2.60.40.10:FF:000171">
    <property type="entry name" value="protein-glutamine gamma-glutamyltransferase 6"/>
    <property type="match status" value="1"/>
</dbReference>
<evidence type="ECO:0000256" key="3">
    <source>
        <dbReference type="ARBA" id="ARBA00022553"/>
    </source>
</evidence>
<keyword evidence="5 21" id="KW-0479">Metal-binding</keyword>
<feature type="binding site" evidence="21">
    <location>
        <position position="519"/>
    </location>
    <ligand>
        <name>Ca(2+)</name>
        <dbReference type="ChEBI" id="CHEBI:29108"/>
    </ligand>
</feature>
<evidence type="ECO:0000256" key="20">
    <source>
        <dbReference type="PIRSR" id="PIRSR000459-1"/>
    </source>
</evidence>
<keyword evidence="4" id="KW-0808">Transferase</keyword>
<dbReference type="SUPFAM" id="SSF81296">
    <property type="entry name" value="E set domains"/>
    <property type="match status" value="1"/>
</dbReference>
<dbReference type="SUPFAM" id="SSF49309">
    <property type="entry name" value="Transglutaminase, two C-terminal domains"/>
    <property type="match status" value="2"/>
</dbReference>
<dbReference type="InterPro" id="IPR014756">
    <property type="entry name" value="Ig_E-set"/>
</dbReference>
<comment type="function">
    <text evidence="18">Catalyzes the cross-linking of proteins and the conjugation of polyamines to proteins. Responsible for cross-linking epidermal proteins during formation of the stratum corneum. Involved in cell proliferation.</text>
</comment>
<dbReference type="InterPro" id="IPR013783">
    <property type="entry name" value="Ig-like_fold"/>
</dbReference>
<dbReference type="InterPro" id="IPR050779">
    <property type="entry name" value="Transglutaminase"/>
</dbReference>
<feature type="active site" evidence="20">
    <location>
        <position position="477"/>
    </location>
</feature>
<feature type="region of interest" description="Disordered" evidence="22">
    <location>
        <begin position="65"/>
        <end position="91"/>
    </location>
</feature>
<keyword evidence="6 21" id="KW-0106">Calcium</keyword>
<evidence type="ECO:0000256" key="6">
    <source>
        <dbReference type="ARBA" id="ARBA00022837"/>
    </source>
</evidence>
<dbReference type="InterPro" id="IPR008958">
    <property type="entry name" value="Transglutaminase_C"/>
</dbReference>
<evidence type="ECO:0000256" key="9">
    <source>
        <dbReference type="ARBA" id="ARBA00023249"/>
    </source>
</evidence>
<evidence type="ECO:0000259" key="23">
    <source>
        <dbReference type="SMART" id="SM00460"/>
    </source>
</evidence>
<feature type="compositionally biased region" description="Gly residues" evidence="22">
    <location>
        <begin position="184"/>
        <end position="194"/>
    </location>
</feature>
<dbReference type="Pfam" id="PF01841">
    <property type="entry name" value="Transglut_core"/>
    <property type="match status" value="1"/>
</dbReference>
<dbReference type="SMART" id="SM00460">
    <property type="entry name" value="TGc"/>
    <property type="match status" value="1"/>
</dbReference>
<comment type="subunit">
    <text evidence="13">Interacts with PLAAT4.</text>
</comment>
<keyword evidence="9" id="KW-0417">Keratinization</keyword>
<feature type="active site" evidence="20">
    <location>
        <position position="454"/>
    </location>
</feature>
<dbReference type="SUPFAM" id="SSF54001">
    <property type="entry name" value="Cysteine proteinases"/>
    <property type="match status" value="1"/>
</dbReference>
<evidence type="ECO:0000256" key="8">
    <source>
        <dbReference type="ARBA" id="ARBA00023139"/>
    </source>
</evidence>
<dbReference type="EC" id="2.3.2.13" evidence="12"/>
<dbReference type="InterPro" id="IPR023608">
    <property type="entry name" value="Transglutaminase_animal"/>
</dbReference>
<evidence type="ECO:0000256" key="21">
    <source>
        <dbReference type="PIRSR" id="PIRSR000459-2"/>
    </source>
</evidence>
<dbReference type="RefSeq" id="XP_032816217.1">
    <property type="nucleotide sequence ID" value="XM_032960326.1"/>
</dbReference>
<sequence>MADREELGRQYAEGRRHRLSSVCPSPVGSGQFPGIGFPPGRTAPSKGHSLRRLCCCCLPARRAPGGEDDHTAPLSSAKNQHAAEEEGAEEETELLGERLAVLRVESAGKEEAAREHRTGGFAQPQLVLRRGAPFRLRLKLSRAVQRHHDSIVLEFSTGLSPQLRKGTLIQVPLRWELPPEQQEGAGGQRDGGAEGQRQEGGGEEGGGWSAVVEREEERALHVLVRSCPRSVVARYEVAACAHSETAVEEVRSKREPLSVYILFNPWCREDTVYMESEEERQEYVLRETGLIYYGTKEQISARPWVFGQFGKGILDTCLHLLDRANMPLYGRNDPVNVARVVCGIVNSQDDSGVLEGNWSGDYTEGTSPAAWTGSAEILLGYHKGARPAPVRFGQCWVFSGVTTTVMRCLGIPCRSVTNFCSAHDTDVSLTTDVYVDEKMKPIDDLNTDSIWNFHVWNECWMARPDLPMGYGGWQVIDTTPQETSLGFYRCGPASVNAVRDGQVQHKYDAPFVFAEVNSDRVYWMKQPGGEFSVLSVDKQAVGHCISTKAVGSHEREDITGLYKHPEGSKEERIAVETACSQGSKANIYKVPGTAQDVRLLVKPPVDEVALGRDFAVTLELANLDADETRTVVLFCAAHGMHYTGVLRGRVKQHSWEVQLAPGEECTLSLPVSASEYLQSLVDQCAMLFTVTGRVGETGQTLATQRSFRVNFPALGVTVDDRDAVRVGNKALVKVSFTNPLPQPLRAVTLRLEAAGLLEPTLIQHGDVPGGGSVYRTVAVVPRVAGVATLLATLDSHQLITVHGELELLVKA</sequence>
<keyword evidence="11" id="KW-0012">Acyltransferase</keyword>
<organism evidence="24 25">
    <name type="scientific">Petromyzon marinus</name>
    <name type="common">Sea lamprey</name>
    <dbReference type="NCBI Taxonomy" id="7757"/>
    <lineage>
        <taxon>Eukaryota</taxon>
        <taxon>Metazoa</taxon>
        <taxon>Chordata</taxon>
        <taxon>Craniata</taxon>
        <taxon>Vertebrata</taxon>
        <taxon>Cyclostomata</taxon>
        <taxon>Hyperoartia</taxon>
        <taxon>Petromyzontiformes</taxon>
        <taxon>Petromyzontidae</taxon>
        <taxon>Petromyzon</taxon>
    </lineage>
</organism>
<keyword evidence="24" id="KW-1185">Reference proteome</keyword>
<name>A0AAJ7X059_PETMA</name>
<dbReference type="PIRSF" id="PIRSF000459">
    <property type="entry name" value="TGM_EBP42"/>
    <property type="match status" value="1"/>
</dbReference>
<dbReference type="InterPro" id="IPR038765">
    <property type="entry name" value="Papain-like_cys_pep_sf"/>
</dbReference>
<evidence type="ECO:0000256" key="17">
    <source>
        <dbReference type="ARBA" id="ARBA00043229"/>
    </source>
</evidence>
<feature type="binding site" evidence="21">
    <location>
        <position position="517"/>
    </location>
    <ligand>
        <name>Ca(2+)</name>
        <dbReference type="ChEBI" id="CHEBI:29108"/>
    </ligand>
</feature>
<reference evidence="25" key="1">
    <citation type="submission" date="2025-08" db="UniProtKB">
        <authorList>
            <consortium name="RefSeq"/>
        </authorList>
    </citation>
    <scope>IDENTIFICATION</scope>
    <source>
        <tissue evidence="25">Sperm</tissue>
    </source>
</reference>
<dbReference type="InterPro" id="IPR002931">
    <property type="entry name" value="Transglutaminase-like"/>
</dbReference>
<evidence type="ECO:0000256" key="10">
    <source>
        <dbReference type="ARBA" id="ARBA00023288"/>
    </source>
</evidence>
<dbReference type="GO" id="GO:0016020">
    <property type="term" value="C:membrane"/>
    <property type="evidence" value="ECO:0007669"/>
    <property type="project" value="UniProtKB-SubCell"/>
</dbReference>